<feature type="compositionally biased region" description="Polar residues" evidence="4">
    <location>
        <begin position="7276"/>
        <end position="7286"/>
    </location>
</feature>
<evidence type="ECO:0000256" key="4">
    <source>
        <dbReference type="SAM" id="MobiDB-lite"/>
    </source>
</evidence>
<dbReference type="PROSITE" id="PS50237">
    <property type="entry name" value="HECT"/>
    <property type="match status" value="1"/>
</dbReference>
<feature type="compositionally biased region" description="Polar residues" evidence="4">
    <location>
        <begin position="6601"/>
        <end position="6621"/>
    </location>
</feature>
<dbReference type="OrthoDB" id="271273at2759"/>
<feature type="region of interest" description="Disordered" evidence="4">
    <location>
        <begin position="2695"/>
        <end position="2717"/>
    </location>
</feature>
<feature type="compositionally biased region" description="Low complexity" evidence="4">
    <location>
        <begin position="1255"/>
        <end position="1270"/>
    </location>
</feature>
<feature type="region of interest" description="Disordered" evidence="4">
    <location>
        <begin position="6715"/>
        <end position="6766"/>
    </location>
</feature>
<feature type="compositionally biased region" description="Polar residues" evidence="4">
    <location>
        <begin position="1303"/>
        <end position="1314"/>
    </location>
</feature>
<feature type="region of interest" description="Disordered" evidence="4">
    <location>
        <begin position="1300"/>
        <end position="1346"/>
    </location>
</feature>
<feature type="compositionally biased region" description="Polar residues" evidence="4">
    <location>
        <begin position="2474"/>
        <end position="2488"/>
    </location>
</feature>
<feature type="region of interest" description="Disordered" evidence="4">
    <location>
        <begin position="53"/>
        <end position="76"/>
    </location>
</feature>
<feature type="compositionally biased region" description="Polar residues" evidence="4">
    <location>
        <begin position="403"/>
        <end position="435"/>
    </location>
</feature>
<feature type="region of interest" description="Disordered" evidence="4">
    <location>
        <begin position="2595"/>
        <end position="2614"/>
    </location>
</feature>
<dbReference type="InterPro" id="IPR000569">
    <property type="entry name" value="HECT_dom"/>
</dbReference>
<feature type="region of interest" description="Disordered" evidence="4">
    <location>
        <begin position="2932"/>
        <end position="2964"/>
    </location>
</feature>
<feature type="region of interest" description="Disordered" evidence="4">
    <location>
        <begin position="4584"/>
        <end position="4635"/>
    </location>
</feature>
<sequence>MTLPSKGTPSSADKPSGDAIFSPEGNAGSMVEATGVALLEASLSPQSLGEVSFSVMSPGPHPSDSSPSAGPHFLDGFQTFDEPLDVEGFSCYTFLGRMGVLGPVSEESETLILEGASRILKAYRRELIGMTAHKRLRPCARSSRGAPAGFTGPPLGQHKWSGTSLSSCVDSTYHLQLPPPLLTYPSDADAAGSTAPIPEEATECATWGPGEPELLRPPLLRPVGLSGAEMVAEAHVAFCFSRLVVSSVASCSQGGGGPTSFLPLSGSLMYGSSRPGESRETDGSSRAPSCVRLAGLSESEALVPLLESNLDGQASFWGRTFSQWSNEFGGEDSREMFTSQQPQSNAPPPLVPSSEESLLGLQPFSEASNFQQLVRLFGRRERQLRSLIQARDPSSREGRDCESLSTEGLLHSQQTARQTAPSDATTTVPAAGVSSSDPVVASLEWLSPQPLELPRHGSEATPEGAYGVASPPPSLEDVLTGSLSKAGFRMQSAALPRALQPLRLRLCAFLATAAALDSRISEEGEESAKAAADSSGTLVAEDVRPAEPSFGALWGEVVVPAKEGSTEEADDLDLWEQDRAAPSDEGCPSFCELRNSLDQEAAAPQLLRLLQSARRRLLAARPAAFGGSTGRIVAGGFQRNFEAEAAGSSYHRGSSAYVGMRRVLVSILRAARKQVKRKNVLGLQARDTQRLLAKGEQQAEEAMGKAVDCLLLLALHGGTLTCLLEFLHLLMETIADLQQPLLGMSSPHYPRLQAEALRGCSSGSSTLPQELQGQHSAVRNTLKFSFPSLDALELLALQSRCCFAASLDSRKTFSVGGRQSFRSSRERPHSVLSSAIGSAGASIAQLQVVLPDDTNSWFFPGGEGTTASGPSWGQVDSDGSESSTCLLLEFLYGNDRLIRLRKDASSSLGVVPKSSADDAAVLLYIEASGTALAVWTRDPGETQTQCSCLGERGPEGGAPKALVALFDVRGERNLTLDVLVDRGRWQPELKEAAEALEASAAPHRTHPSRGSVLDRVMTLVQQPREELVIFLNGKKLCCVPLPPSPTVAPVLQGRTKQLLLRARVGGGAILISPASPSFSPAFVEELRARAVLSQPPQASRHHDNNKDNYLTPDSPLHGGLGAMSIAKISLERLLQLSCEALHRLCLRGSQEAGALHSITGIPRNLPNDSTGLEEPLSGSHRVVALGDMTAVEVALRLLELQQQLWQSGERGQYTKKRQQLYSEGPSHSEGVEAQQQHVTSSDGHKCRPDSPVDVAAMASPTASSSGTGSTAPTDYLFGEMFCTSSRSSSSFPSINSVGGFKSPTLSQRQQSSYPQLDGGAMHAGKQTLSRQSGPLEEQTATRTDGGAAVSVRVSLQQWEEHRQETLLEQRLWQVRAECMFGVLGILRLLLSPRHPLSQGRPHLLAPLAPRLMSALLFYLGAAPPASRVCCCSACKGVVTRDPELVQVLFDVQGGAWLLRKATVAIFTSATPGKLRILLSRARPQTLQLLLFALSSPRPYKEGLAATLLQVLERNRAGRIVVMRLLHETRAVGLPLAHESSQQAAASADGSSRAIELLPGCEFSLEGCIGGVAESTQPHQKAPTAVEKEERRELSKMGIYPCGFRPVGAAGHSFCGVGISDSVGLLSCSGRRRFSAKYQQQQHPHGLVTGGLSTLRDACHRLSSLEGSGFWPFLTCLLEMTESQLKEALVEGKASSHPACSQSCDEQRGSASAPCCLSSLKAEAAAGPVTYGSHACRTWGPCSSSSGSCGGGSQPLHCSPGFTLSVLSNPRLVGLPVGAATGSEGCACSELHRPALWVPLQHRLQQLHESLYRGEESLWGSAEGASGAPRGGPWSRFPGVQTACCGGSEPAALVAAHVARHAAEVWLWRLFRKLRLRRLHIAGQPTSRSNREDVSTFARVAEASGGGIAELGMPALATGTSRPPALGHNNLHSPQSSAAVCLYLEKLYKAVLRTANRLVDFMLRKAASAGPLGISAFVSESGGNVAGREHARTPQPASEAPAAASGADVCKACMRHGLLILGGPLGALGGGGPCLRHGCTFLGGGVLPLLTFLTPLLQRLLTLGGEKESLKTKSSNKTSRSRAVAGSVNGGGNEDCVIGSIMGLVLRLWPDILQLALRSLLLLRQLNSCFSEDTTRGRLHPLVEQLLGILATTSSILQCVGSFSPLLSKLHLECSSYGFQLQSETGASSAAEAIESLPPLLVGGARYISARGEGLLGALEAALRTSILLLLDCSPRTCGTVRINEIHLPSTIEDFLAATQVPPARGVGTSETRVSAAVARRETSGAPSSPLHIKDTSASASNAEGKGPSTSSGDGTRGEKASQLAGNEGLPTDLPEAVSSAVASGSCCPSLVRLLKGEGAEEAFGSRFSAFHPRVAAVQRAIGAAVLHLLGYEGPPPAGERVRLPQEALLQGESEDAEAMISLAASLARRAAIQLLSRWQRNSADKSMEGEGLSGEGDNALPTPLAFSDSDDSSRGSPLSAGSVSSPQKAQQRQRRQQSRAEEASGIISRCLWLLGYCPRGLAGSESALCSRRWSRQLVGSHRVGFVQREDVVLCRATSCPDMAVGGSTGSRLRTWGYPRPRGAVFACLKKREGRGNPLDSHTEASGSPSLASAYSGGVGVGQRGRGASRISCSGLNAVRSVDVLKRLLRSIQRRSRRSGSQPWGRTSRVAAAAAAAAASAASAAAIGGDLLAGMRGKGTGPPRKRMKDGLPTLPEDVMNPQQRQRWPWDALQEVVNCSGASGVVEIHGGSVANESGLTALIDFMLNGMDTQTTQRVLLVEQLSSVIRYVVLRSMKALLMAGLCCTGPLPASSPFVEPEAPGRQKSHEDLSSGAVTQRLLPQEDKRSEDCPAEGAGDEGALLSSPRLHSIREGFPLSEEGEEEQPQLPVGRWSDKAFPAFFARRTGGSGGSTCLSATIGLSVRPLPFTATALPVQSMSGGGGSGSSGTGGDAQGRACDRDSSDVSCRDVSCTTASSDGGCALLYPLEGMPRPGLRWPLLLDLLLPSTEKNPSLGALSSRDSIYGRKPLDRPPSGTAKRYAGWLILKMLHSLGISLMGSSSASAALMGENGLLNAPADGSSAAPHKAATFWLFQPLADALHASLSEIIRTTFEWHFQRNLPDMSALALPPPDHGAFQMHPADCCWMEEVLRLLTLHFCLGTEPLDSSEVVVLFLQHLLALAHPVPLKIQLGECKSRGPSAEALACGETVEGTSLFPEYPHGPAIDGLSADTAPAAASRPPAKHVASTCSQGDGQMKPSTPGVPASIDRICPKSSFPRAQYIPLSTAITAVQVRCIDNRRWASDGDLLQRGFQLREKASVAGCTVVLYVQRRHSALPFTPPIQSLGECVMEETPRDEGFGLLTDSLTGSTGLLTVSCLGREAGGEGAGKEGNCGGAVPAHRFLSTLLLSLLHACGDRPTASEPNGEEEVISDVRLQLHVLEGLEGASSETGEHLQPSCAALERLGFSVEQTFSLSPVLKVHLWTSKGLLVYEALRVDADGLDAEIDSRAKGMQGLEKPCWGAPPTASKSDKSLPSPTLGGPGLMRGGGEDVLLCSRQGDGKGGIDGKKQLSRVRPYEGAAQRLQQSAWKAFQAALWFILVASEDGTPKPSPALSSISEVKGSPPLSPQSCTSPGGGGGASRETAGSRSQEALRATNQEAVRRDAVAVEALKLTLCTVQRLVDLQEQTLKVLHLNNSLGIREVLTKYPERRSSNSPQTGKGEGDRCWGDDDARSDGLVSSQGLSRSSSITEIESALVEEEDLSSPASLQSAERVIFTERLISRALTALLRCVCASTFAARLLLRTLIVGFKNLPSQLETTLRTLHVKADLYKLLAECVRRMPQDGGEWGTSLASLSLFGHHRGLWNSQGSLGRDAPETAFQLFPPLQPITVGSLLDCAGSLVKLHEEQLESKTAEAFCSSDSPSPSQGPPDTALPPAWPSGIISETFEGGATRHDAASLSTEGPDTLINEALEETPALSAPTTSSPSREAPGNSSYGSRYDSLFASLPQSDIFLCAEPSSDFQAEVHGRTLHVLRARNLGGISLCRAPLTFPALQVEPGEAADVLGFRVWSAGRFGVTVAPADCVLSAAQELFDRNDVVGFRTASCPPFWEDVFATTVTYQPGDYLSVKFTVDDQPNGQRCLHTELHVSGESIGSVLEVFYDQLSQVDQPRRMNLVFVFQDPLTVVYGGPDFTLQYRDPDLGRLSSRPQGAAGQEGSPLGGSLSAAQYPPSRQMLRWQRLHPLFLQSVQLYQAVLLAPEGGLLGERRKVLEQLAGQMHAASKALGSAFETLCSRYAEIASQQGDPSQGLLLENGSSSHALASTKHRGERRHAASPGERRGELDGWKKPQETAAEGRRQTSTGLRPCNLRGQQSAVALEERETLHVCRRGVAALAVVCCDCNGRGELQHVLAVANRHKPAGGSDPDGIHPATTTYDTPKGGLHQDGGGWECSSSVGLSLPWLVGTSPLELSSLSGLRQTEFEPLLVALCDLLTSPVVQGTLHQVAVVGHVVAPSRDWETVQALAVTLGSKAIVALCILLRVMLQQSPDGDPPLSSKAQGGIERVFGFMEHFCFLTSGLEPHQMQPFAVEASSAQREGGAGLQKGFESPAPCSETLPESQQQQPTTAQGAPTQTFSTSLSSRSASVPDLRLAIAAYSQGCDRGPPSAAFSSVVSGKENAEGLPLREAGDSPGHFKEEEEEVRLDRVARLCGLPESVLATEGLHPPTVTGQAVLAAGETAKVWSWIFNLNKAWHAAVEEALRSQEGSGIWTPSVVEPNRSAETFEGPPLGLRRVEELVGRGWDCPMASLLLLKPRQEGGYIHFKGPVDMRVFNYEGACSLWSSRMVHRLLETPLQWALRRDALHLLCTIASLCPNFLVERLYRGIKEPPRTQGPPEERQASSWTAALNVIRLLRVCTYFISRETDDSIPDYQQPFRYYLDSQPSEELLLQLDRYSAVASPLFGWQRVIYRIALRESDPEILERLHHLLQTELLYHLIGSVAQVVSNSSTGRSKKAPKYCALAPSVYVAHWLMDAFIRHPLCPGNIRRAVVNPVSYSALFALLLNGTNLPMKLALDAARMTHWIAARFVPEAPTPKDCDASAASSDTSGSCRINRGVGDVSLRLFKCKNAAQIGIPVEASNYWRDTLRASVDGFAVAGPGRQFLSFLQYYFDCICFISASMFDNLEKANSWRAATLDCFCASDLNRIHARYRINCSLLAHYLANACVTILKADKWGSVGWMELTSIPLLADIVAYLLAAESSAKASCFTGPSGGLQAAGGSSLGMSSNSSDRSSHDAMTELFSHSSDEASSADSRFQVASSEGGESLRMLFSAPFTRVVHTTPVAVSFAEPLSCTRSVGRLEAFPGTTLQLSFDPLEGASLQEMHASEAQHGSPLEDLGEESAPRLGPKERPSLRSAPRLLVSLDRSLEHLVGESSIATACPEWILKAPLHSLGSETDGLKLHARRRESQASSGWGPSSSRSLLEVVNLHASAGESTYAWSSVALQCGSSSASCSLTISLQAAACGEWGGGKVPPRSSTSSDSWGPDVGAPLSRVFFGAVDSAYGKQLLEGTWNGTAQATLLQLSSKELSASFDPPGMPSRQWVPAHGLKARKCDTLLAELLSDTTLGASATLGRASYSTTMNTPSEGIISNAGGVTFVLSSVGRHLLWFAEGQLVASQMLPPSCTAVIPVIVIRRTPEVGTSSQGVSASFWRGLVFTASLGGGRGGPPGAGGPIISVPSNEVFYFLEPAPVDFPARLLGPLSWASRKREGPLPASPPTAAAAAAAPRDRRGEGDDELADAQMMALHRSWLGPSSLSFTAPSNSACSSGVSLSPQWIVRALSLKIRGGISARLPVGAPAVYSSAVWKWVRRPDSSRVPTEEGLMESPLEDLEAAHTASRAVASTGACTNDSCDFSLLSADSRQVSARTASSDAACMCGGVAGEGGEISAFQCAAAACSGCPPGGSSESSLVDVGSVHPALPFRVQFRGEPWSQGEGGIHVVGIVWGFCRWLWFSNGRLSVPLDLPLAEMMRLHAEAAGTSGLHNNRSRASQGIQEESWRETQVTRGVTGFTPRDTVEIEFQPAIPALLFKKNDVYQFGFSFDRFYQWTPSRSSSSRHQQQQRTLQQQQQQQHQLQQQLLVKSSENREQRDAGAFASQRVRSTELVSTGSGGAVGSTFRGMQGPAPLPTPRYVETHQGAVQALYHAIRDRNMRWLSNFFSYYPHWLEAQDAAATPGSCTFAYLEHRVSMWSTGIEAQWQQQPPQQQQPLAAIYGEHENDTPLKLAIKRGYADVAQMLVEDAGCNPDGVGTGSERITPLMLAAELGQDAIVAMLAASYGLNVNRRDADGNSALHRVALRAAGHSSAAGGRLGISLPSPKQGFLSTVKMLLSLGADCTIRNDAGLTPVDIISSLGDTPQDGVDAVAKLLQYAAVTAQMQPCGCRPHSKPSSASHMEACRGGKGGSTAASVPWRWGPLLANCTVVVGGPGSIAFSLQSLYIDGERRDNPSLETEREAEAAPLSSPAASRASETLTEEWQGQMKLQDLKTASQSLRANTRDGGDKRASSSSRVGRTSTSLVASNCTPAVVQQLRCVNAASGGAANAEITERSDNTPTTDSACRQSTDSAACQTPPSLLRPVDKRLPLTSADVRTLLQQLLLWGLDLFEASSASSSRSTEVQPRILRAPLPAASTALLSSIAMAEDFVSLQHAFLAVIRRLLTLEVQHQHKEEQHSRPPMHMHNGQQTTAASSQTHRPSAGVASQSDASRSKHSSRGEVRFSLGPPLQGISLQYLAALAENAEDLGDLASLLLPLDTLAARIEGCTQPGWIDGMQRHMWRQRVARDLGIQVALGGPGGLVWTPDINLLARASGVELQGFPTPRLLLGEEASSPEKGLGLLVVRSVPASDDVIVHEVMQLWPLKFDVWLRQLLDLFESTDENRGTSPQAEKHLRIAALVSKADGNRDDLLAFYRRYSHQMAKRDFSEELEQAAALKEEVLAQLREVSSRVATSSSGEGLLQQVIGLRLRLLDHLNTCAMRAVPVIAPIFNIPKLPLDCYGLLTAHLGSCFFQGNVSSQLEEPKVLRKEAWRRSYGKCKMVLQVGPSDLPIEMSAYLFVRPLLTNAAVGGLWRSLVEKLGFSNHDQPSVRLDRGQAATAKTLAHTLWYQATTQLLSSAASPCRLRGRVGDRPFMVVFRGEGATDFGGPFQEFLSGVANEVMGSLAESSDESLPTFLACLPCLNSAHAIGPRQDSVVLRPDASMSVPDPLISALDLLSQNSAEGQVVTDGPPQVSSHSQSCTEPQHDACSAEEMNQWADIHIPQASRALSVEAMHARQNSTNGDSHTMSQRQLSRLLRVDTLWTPDSITSALPSPAARMRARVLASEASAPSRQARQDESLQPQSHHREAATPLLSPSSSASAAIAPPQPEDDLPNEEMMYIMMYEALGRLMAMCFCIGSAFNVTFNPLLWKKLVAAPISIDDVLDSDCVSVEMIRSLRRMAAVPPQFWDSAMEASLSDMTFCAEDTLGRSFELVEGGADIPVNALNLNTFIRLSEKFRLLEGTEGVEALLRGFGAVLPLGRIRLLFDWRRLEYRVCGDREVDVSVLKEHTVCSSERLKGQLFQILESFVCGRSRLPVASSEWRMTVDYETPDQRIPSVNDNRLPTAATCSFRLLVPRYSSVAIMRKRLLYAINNCTAIDLDAFVVHEQMQLMYDD</sequence>
<dbReference type="Proteomes" id="UP000515125">
    <property type="component" value="Unplaced"/>
</dbReference>
<feature type="region of interest" description="Disordered" evidence="4">
    <location>
        <begin position="6102"/>
        <end position="6129"/>
    </location>
</feature>
<proteinExistence type="predicted"/>
<dbReference type="Gene3D" id="3.30.2160.10">
    <property type="entry name" value="Hect, E3 ligase catalytic domain"/>
    <property type="match status" value="1"/>
</dbReference>
<accession>A0A6P6RR25</accession>
<dbReference type="InterPro" id="IPR035983">
    <property type="entry name" value="Hect_E3_ubiquitin_ligase"/>
</dbReference>
<feature type="compositionally biased region" description="Low complexity" evidence="4">
    <location>
        <begin position="5271"/>
        <end position="5283"/>
    </location>
</feature>
<keyword evidence="3" id="KW-0175">Coiled coil</keyword>
<feature type="region of interest" description="Disordered" evidence="4">
    <location>
        <begin position="5377"/>
        <end position="5406"/>
    </location>
</feature>
<feature type="region of interest" description="Disordered" evidence="4">
    <location>
        <begin position="6591"/>
        <end position="6621"/>
    </location>
</feature>
<gene>
    <name evidence="7" type="primary">LOC34624042</name>
</gene>
<feature type="region of interest" description="Disordered" evidence="4">
    <location>
        <begin position="3704"/>
        <end position="3723"/>
    </location>
</feature>
<feature type="region of interest" description="Disordered" evidence="4">
    <location>
        <begin position="4315"/>
        <end position="4362"/>
    </location>
</feature>
<dbReference type="SUPFAM" id="SSF56204">
    <property type="entry name" value="Hect, E3 ligase catalytic domain"/>
    <property type="match status" value="1"/>
</dbReference>
<dbReference type="Gene3D" id="3.90.1750.10">
    <property type="entry name" value="Hect, E3 ligase catalytic domains"/>
    <property type="match status" value="1"/>
</dbReference>
<feature type="region of interest" description="Disordered" evidence="4">
    <location>
        <begin position="1093"/>
        <end position="1113"/>
    </location>
</feature>
<feature type="compositionally biased region" description="Basic and acidic residues" evidence="4">
    <location>
        <begin position="6495"/>
        <end position="6506"/>
    </location>
</feature>
<feature type="compositionally biased region" description="Polar residues" evidence="4">
    <location>
        <begin position="6730"/>
        <end position="6754"/>
    </location>
</feature>
<dbReference type="Pfam" id="PF12796">
    <property type="entry name" value="Ank_2"/>
    <property type="match status" value="1"/>
</dbReference>
<evidence type="ECO:0000256" key="3">
    <source>
        <dbReference type="SAM" id="Coils"/>
    </source>
</evidence>
<feature type="coiled-coil region" evidence="3">
    <location>
        <begin position="6963"/>
        <end position="6994"/>
    </location>
</feature>
<feature type="region of interest" description="Disordered" evidence="4">
    <location>
        <begin position="3605"/>
        <end position="3653"/>
    </location>
</feature>
<feature type="region of interest" description="Disordered" evidence="4">
    <location>
        <begin position="3910"/>
        <end position="3940"/>
    </location>
</feature>
<feature type="compositionally biased region" description="Basic and acidic residues" evidence="4">
    <location>
        <begin position="393"/>
        <end position="402"/>
    </location>
</feature>
<organism evidence="6 7">
    <name type="scientific">Cyclospora cayetanensis</name>
    <dbReference type="NCBI Taxonomy" id="88456"/>
    <lineage>
        <taxon>Eukaryota</taxon>
        <taxon>Sar</taxon>
        <taxon>Alveolata</taxon>
        <taxon>Apicomplexa</taxon>
        <taxon>Conoidasida</taxon>
        <taxon>Coccidia</taxon>
        <taxon>Eucoccidiorida</taxon>
        <taxon>Eimeriorina</taxon>
        <taxon>Eimeriidae</taxon>
        <taxon>Cyclospora</taxon>
    </lineage>
</organism>
<protein>
    <submittedName>
        <fullName evidence="7">Uncharacterized protein LOC34624042</fullName>
    </submittedName>
</protein>
<feature type="compositionally biased region" description="Low complexity" evidence="4">
    <location>
        <begin position="4614"/>
        <end position="4635"/>
    </location>
</feature>
<dbReference type="PANTHER" id="PTHR46654:SF1">
    <property type="entry name" value="E3 UBIQUITIN-PROTEIN LIGASE HECTD3"/>
    <property type="match status" value="1"/>
</dbReference>
<dbReference type="GeneID" id="34624042"/>
<dbReference type="InterPro" id="IPR042469">
    <property type="entry name" value="HECTD3"/>
</dbReference>
<feature type="region of interest" description="Disordered" evidence="4">
    <location>
        <begin position="2445"/>
        <end position="2500"/>
    </location>
</feature>
<evidence type="ECO:0000313" key="7">
    <source>
        <dbReference type="RefSeq" id="XP_026190243.1"/>
    </source>
</evidence>
<feature type="region of interest" description="Disordered" evidence="4">
    <location>
        <begin position="7365"/>
        <end position="7415"/>
    </location>
</feature>
<name>A0A6P6RR25_9EIME</name>
<feature type="region of interest" description="Disordered" evidence="4">
    <location>
        <begin position="5271"/>
        <end position="5300"/>
    </location>
</feature>
<feature type="region of interest" description="Disordered" evidence="4">
    <location>
        <begin position="6495"/>
        <end position="6565"/>
    </location>
</feature>
<evidence type="ECO:0000259" key="5">
    <source>
        <dbReference type="PROSITE" id="PS50237"/>
    </source>
</evidence>
<dbReference type="SMART" id="SM00248">
    <property type="entry name" value="ANK"/>
    <property type="match status" value="4"/>
</dbReference>
<feature type="region of interest" description="Disordered" evidence="4">
    <location>
        <begin position="4199"/>
        <end position="4221"/>
    </location>
</feature>
<keyword evidence="1 2" id="KW-0833">Ubl conjugation pathway</keyword>
<feature type="region of interest" description="Disordered" evidence="4">
    <location>
        <begin position="1"/>
        <end position="26"/>
    </location>
</feature>
<feature type="region of interest" description="Disordered" evidence="4">
    <location>
        <begin position="5761"/>
        <end position="5788"/>
    </location>
</feature>
<feature type="compositionally biased region" description="Basic and acidic residues" evidence="4">
    <location>
        <begin position="6545"/>
        <end position="6554"/>
    </location>
</feature>
<feature type="compositionally biased region" description="Low complexity" evidence="4">
    <location>
        <begin position="7394"/>
        <end position="7409"/>
    </location>
</feature>
<dbReference type="Gene3D" id="3.30.2410.10">
    <property type="entry name" value="Hect, E3 ligase catalytic domain"/>
    <property type="match status" value="1"/>
</dbReference>
<dbReference type="Pfam" id="PF00632">
    <property type="entry name" value="HECT"/>
    <property type="match status" value="1"/>
</dbReference>
<dbReference type="Gene3D" id="1.25.40.20">
    <property type="entry name" value="Ankyrin repeat-containing domain"/>
    <property type="match status" value="1"/>
</dbReference>
<feature type="compositionally biased region" description="Gly residues" evidence="4">
    <location>
        <begin position="2937"/>
        <end position="2951"/>
    </location>
</feature>
<feature type="region of interest" description="Disordered" evidence="4">
    <location>
        <begin position="328"/>
        <end position="356"/>
    </location>
</feature>
<dbReference type="InterPro" id="IPR036770">
    <property type="entry name" value="Ankyrin_rpt-contain_sf"/>
</dbReference>
<feature type="region of interest" description="Disordered" evidence="4">
    <location>
        <begin position="2262"/>
        <end position="2332"/>
    </location>
</feature>
<dbReference type="SMART" id="SM00119">
    <property type="entry name" value="HECTc"/>
    <property type="match status" value="1"/>
</dbReference>
<dbReference type="RefSeq" id="XP_026190243.1">
    <property type="nucleotide sequence ID" value="XM_026334458.1"/>
</dbReference>
<feature type="compositionally biased region" description="Polar residues" evidence="4">
    <location>
        <begin position="2603"/>
        <end position="2612"/>
    </location>
</feature>
<feature type="region of interest" description="Disordered" evidence="4">
    <location>
        <begin position="451"/>
        <end position="472"/>
    </location>
</feature>
<evidence type="ECO:0000256" key="2">
    <source>
        <dbReference type="PROSITE-ProRule" id="PRU00104"/>
    </source>
</evidence>
<feature type="region of interest" description="Disordered" evidence="4">
    <location>
        <begin position="7267"/>
        <end position="7287"/>
    </location>
</feature>
<keyword evidence="6" id="KW-1185">Reference proteome</keyword>
<feature type="compositionally biased region" description="Pro residues" evidence="4">
    <location>
        <begin position="3922"/>
        <end position="3934"/>
    </location>
</feature>
<feature type="region of interest" description="Disordered" evidence="4">
    <location>
        <begin position="1208"/>
        <end position="1270"/>
    </location>
</feature>
<feature type="compositionally biased region" description="Low complexity" evidence="4">
    <location>
        <begin position="6507"/>
        <end position="6520"/>
    </location>
</feature>
<feature type="compositionally biased region" description="Basic and acidic residues" evidence="4">
    <location>
        <begin position="2955"/>
        <end position="2964"/>
    </location>
</feature>
<feature type="compositionally biased region" description="Basic and acidic residues" evidence="4">
    <location>
        <begin position="3555"/>
        <end position="3565"/>
    </location>
</feature>
<feature type="domain" description="HECT" evidence="5">
    <location>
        <begin position="7428"/>
        <end position="7690"/>
    </location>
</feature>
<feature type="compositionally biased region" description="Basic and acidic residues" evidence="4">
    <location>
        <begin position="4332"/>
        <end position="4353"/>
    </location>
</feature>
<feature type="active site" description="Glycyl thioester intermediate" evidence="2">
    <location>
        <position position="7653"/>
    </location>
</feature>
<dbReference type="PANTHER" id="PTHR46654">
    <property type="entry name" value="E3 UBIQUITIN-PROTEIN LIGASE HECTD3"/>
    <property type="match status" value="1"/>
</dbReference>
<dbReference type="SUPFAM" id="SSF48403">
    <property type="entry name" value="Ankyrin repeat"/>
    <property type="match status" value="1"/>
</dbReference>
<feature type="compositionally biased region" description="Polar residues" evidence="4">
    <location>
        <begin position="2295"/>
        <end position="2313"/>
    </location>
</feature>
<feature type="compositionally biased region" description="Polar residues" evidence="4">
    <location>
        <begin position="1326"/>
        <end position="1342"/>
    </location>
</feature>
<feature type="region of interest" description="Disordered" evidence="4">
    <location>
        <begin position="387"/>
        <end position="435"/>
    </location>
</feature>
<feature type="compositionally biased region" description="Basic and acidic residues" evidence="4">
    <location>
        <begin position="2819"/>
        <end position="2829"/>
    </location>
</feature>
<feature type="compositionally biased region" description="Low complexity" evidence="4">
    <location>
        <begin position="6555"/>
        <end position="6565"/>
    </location>
</feature>
<reference evidence="7" key="1">
    <citation type="submission" date="2025-08" db="UniProtKB">
        <authorList>
            <consortium name="RefSeq"/>
        </authorList>
    </citation>
    <scope>IDENTIFICATION</scope>
</reference>
<feature type="region of interest" description="Disordered" evidence="4">
    <location>
        <begin position="2814"/>
        <end position="2863"/>
    </location>
</feature>
<evidence type="ECO:0000256" key="1">
    <source>
        <dbReference type="ARBA" id="ARBA00022786"/>
    </source>
</evidence>
<dbReference type="GO" id="GO:0004842">
    <property type="term" value="F:ubiquitin-protein transferase activity"/>
    <property type="evidence" value="ECO:0007669"/>
    <property type="project" value="InterPro"/>
</dbReference>
<feature type="compositionally biased region" description="Low complexity" evidence="4">
    <location>
        <begin position="62"/>
        <end position="72"/>
    </location>
</feature>
<feature type="compositionally biased region" description="Polar residues" evidence="4">
    <location>
        <begin position="7372"/>
        <end position="7387"/>
    </location>
</feature>
<feature type="region of interest" description="Disordered" evidence="4">
    <location>
        <begin position="3512"/>
        <end position="3565"/>
    </location>
</feature>
<dbReference type="InterPro" id="IPR002110">
    <property type="entry name" value="Ankyrin_rpt"/>
</dbReference>
<feature type="compositionally biased region" description="Polar residues" evidence="4">
    <location>
        <begin position="1"/>
        <end position="13"/>
    </location>
</feature>
<evidence type="ECO:0000313" key="6">
    <source>
        <dbReference type="Proteomes" id="UP000515125"/>
    </source>
</evidence>